<evidence type="ECO:0000256" key="1">
    <source>
        <dbReference type="SAM" id="SignalP"/>
    </source>
</evidence>
<dbReference type="SUPFAM" id="SSF47473">
    <property type="entry name" value="EF-hand"/>
    <property type="match status" value="1"/>
</dbReference>
<protein>
    <recommendedName>
        <fullName evidence="2">EF-hand domain-containing protein</fullName>
    </recommendedName>
</protein>
<dbReference type="InterPro" id="IPR002048">
    <property type="entry name" value="EF_hand_dom"/>
</dbReference>
<organism evidence="3 4">
    <name type="scientific">Sphingobium chungbukense</name>
    <dbReference type="NCBI Taxonomy" id="56193"/>
    <lineage>
        <taxon>Bacteria</taxon>
        <taxon>Pseudomonadati</taxon>
        <taxon>Pseudomonadota</taxon>
        <taxon>Alphaproteobacteria</taxon>
        <taxon>Sphingomonadales</taxon>
        <taxon>Sphingomonadaceae</taxon>
        <taxon>Sphingobium</taxon>
    </lineage>
</organism>
<feature type="chain" id="PRO_5005650266" description="EF-hand domain-containing protein" evidence="1">
    <location>
        <begin position="28"/>
        <end position="121"/>
    </location>
</feature>
<dbReference type="STRING" id="56193.YP76_23800"/>
<dbReference type="InterPro" id="IPR011992">
    <property type="entry name" value="EF-hand-dom_pair"/>
</dbReference>
<dbReference type="Pfam" id="PF13202">
    <property type="entry name" value="EF-hand_5"/>
    <property type="match status" value="2"/>
</dbReference>
<evidence type="ECO:0000313" key="4">
    <source>
        <dbReference type="Proteomes" id="UP000033874"/>
    </source>
</evidence>
<sequence>MIIRALKPCSFLVGALLLAISAPTAFANGPPSSSPIAARKLLAKVDADQDRRISLAEWRMQSLPKANFQKLDRNRNGFITFRELAAFPPSTLDATRDGKLSARELKFGKAAARIGAAPASK</sequence>
<dbReference type="GO" id="GO:0005509">
    <property type="term" value="F:calcium ion binding"/>
    <property type="evidence" value="ECO:0007669"/>
    <property type="project" value="InterPro"/>
</dbReference>
<evidence type="ECO:0000313" key="3">
    <source>
        <dbReference type="EMBL" id="KKW89680.1"/>
    </source>
</evidence>
<dbReference type="AlphaFoldDB" id="A0A0M3AIL4"/>
<comment type="caution">
    <text evidence="3">The sequence shown here is derived from an EMBL/GenBank/DDBJ whole genome shotgun (WGS) entry which is preliminary data.</text>
</comment>
<proteinExistence type="predicted"/>
<name>A0A0M3AIL4_9SPHN</name>
<reference evidence="3 4" key="1">
    <citation type="submission" date="2015-04" db="EMBL/GenBank/DDBJ databases">
        <title>Genome sequence of aromatic hydrocarbons-degrading Sphingobium chungbukense DJ77.</title>
        <authorList>
            <person name="Kim Y.-C."/>
            <person name="Chae J.-C."/>
        </authorList>
    </citation>
    <scope>NUCLEOTIDE SEQUENCE [LARGE SCALE GENOMIC DNA]</scope>
    <source>
        <strain evidence="3 4">DJ77</strain>
    </source>
</reference>
<gene>
    <name evidence="3" type="ORF">YP76_23800</name>
</gene>
<dbReference type="InterPro" id="IPR018247">
    <property type="entry name" value="EF_Hand_1_Ca_BS"/>
</dbReference>
<keyword evidence="1" id="KW-0732">Signal</keyword>
<dbReference type="EMBL" id="LBIC01000018">
    <property type="protein sequence ID" value="KKW89680.1"/>
    <property type="molecule type" value="Genomic_DNA"/>
</dbReference>
<dbReference type="PROSITE" id="PS50222">
    <property type="entry name" value="EF_HAND_2"/>
    <property type="match status" value="1"/>
</dbReference>
<keyword evidence="4" id="KW-1185">Reference proteome</keyword>
<feature type="signal peptide" evidence="1">
    <location>
        <begin position="1"/>
        <end position="27"/>
    </location>
</feature>
<dbReference type="PROSITE" id="PS00018">
    <property type="entry name" value="EF_HAND_1"/>
    <property type="match status" value="1"/>
</dbReference>
<evidence type="ECO:0000259" key="2">
    <source>
        <dbReference type="PROSITE" id="PS50222"/>
    </source>
</evidence>
<feature type="domain" description="EF-hand" evidence="2">
    <location>
        <begin position="68"/>
        <end position="94"/>
    </location>
</feature>
<dbReference type="RefSeq" id="WP_046765892.1">
    <property type="nucleotide sequence ID" value="NZ_LBIC01000018.1"/>
</dbReference>
<dbReference type="PATRIC" id="fig|56193.3.peg.5016"/>
<dbReference type="Proteomes" id="UP000033874">
    <property type="component" value="Unassembled WGS sequence"/>
</dbReference>
<dbReference type="Gene3D" id="1.10.238.10">
    <property type="entry name" value="EF-hand"/>
    <property type="match status" value="1"/>
</dbReference>
<accession>A0A0M3AIL4</accession>